<dbReference type="PANTHER" id="PTHR44591">
    <property type="entry name" value="STRESS RESPONSE REGULATOR PROTEIN 1"/>
    <property type="match status" value="1"/>
</dbReference>
<evidence type="ECO:0000256" key="3">
    <source>
        <dbReference type="SAM" id="MobiDB-lite"/>
    </source>
</evidence>
<name>A0A3R8YKJ4_9BURK</name>
<feature type="compositionally biased region" description="Polar residues" evidence="3">
    <location>
        <begin position="48"/>
        <end position="65"/>
    </location>
</feature>
<keyword evidence="6" id="KW-1185">Reference proteome</keyword>
<dbReference type="AlphaFoldDB" id="A0A3R8YKJ4"/>
<feature type="modified residue" description="4-aspartylphosphate" evidence="2">
    <location>
        <position position="126"/>
    </location>
</feature>
<feature type="domain" description="Response regulatory" evidence="4">
    <location>
        <begin position="75"/>
        <end position="195"/>
    </location>
</feature>
<proteinExistence type="predicted"/>
<evidence type="ECO:0000313" key="5">
    <source>
        <dbReference type="EMBL" id="RRS02541.1"/>
    </source>
</evidence>
<dbReference type="Gene3D" id="3.40.50.2300">
    <property type="match status" value="1"/>
</dbReference>
<organism evidence="5 6">
    <name type="scientific">Aquabacterium soli</name>
    <dbReference type="NCBI Taxonomy" id="2493092"/>
    <lineage>
        <taxon>Bacteria</taxon>
        <taxon>Pseudomonadati</taxon>
        <taxon>Pseudomonadota</taxon>
        <taxon>Betaproteobacteria</taxon>
        <taxon>Burkholderiales</taxon>
        <taxon>Aquabacterium</taxon>
    </lineage>
</organism>
<evidence type="ECO:0000259" key="4">
    <source>
        <dbReference type="PROSITE" id="PS50110"/>
    </source>
</evidence>
<evidence type="ECO:0000256" key="2">
    <source>
        <dbReference type="PROSITE-ProRule" id="PRU00169"/>
    </source>
</evidence>
<evidence type="ECO:0000256" key="1">
    <source>
        <dbReference type="ARBA" id="ARBA00022553"/>
    </source>
</evidence>
<protein>
    <submittedName>
        <fullName evidence="5">Response regulator</fullName>
    </submittedName>
</protein>
<dbReference type="InterPro" id="IPR050595">
    <property type="entry name" value="Bact_response_regulator"/>
</dbReference>
<evidence type="ECO:0000313" key="6">
    <source>
        <dbReference type="Proteomes" id="UP000269265"/>
    </source>
</evidence>
<reference evidence="5 6" key="1">
    <citation type="submission" date="2018-12" db="EMBL/GenBank/DDBJ databases">
        <title>The whole draft genome of Aquabacterium sp. SJQ9.</title>
        <authorList>
            <person name="Sun L."/>
            <person name="Gao X."/>
            <person name="Chen W."/>
            <person name="Huang K."/>
        </authorList>
    </citation>
    <scope>NUCLEOTIDE SEQUENCE [LARGE SCALE GENOMIC DNA]</scope>
    <source>
        <strain evidence="5 6">SJQ9</strain>
    </source>
</reference>
<dbReference type="PANTHER" id="PTHR44591:SF3">
    <property type="entry name" value="RESPONSE REGULATORY DOMAIN-CONTAINING PROTEIN"/>
    <property type="match status" value="1"/>
</dbReference>
<dbReference type="EMBL" id="RSED01000021">
    <property type="protein sequence ID" value="RRS02541.1"/>
    <property type="molecule type" value="Genomic_DNA"/>
</dbReference>
<dbReference type="CDD" id="cd00156">
    <property type="entry name" value="REC"/>
    <property type="match status" value="1"/>
</dbReference>
<dbReference type="GO" id="GO:0000160">
    <property type="term" value="P:phosphorelay signal transduction system"/>
    <property type="evidence" value="ECO:0007669"/>
    <property type="project" value="InterPro"/>
</dbReference>
<dbReference type="InterPro" id="IPR001789">
    <property type="entry name" value="Sig_transdc_resp-reg_receiver"/>
</dbReference>
<dbReference type="Pfam" id="PF00072">
    <property type="entry name" value="Response_reg"/>
    <property type="match status" value="1"/>
</dbReference>
<gene>
    <name evidence="5" type="ORF">EIP75_20225</name>
</gene>
<dbReference type="SMART" id="SM00448">
    <property type="entry name" value="REC"/>
    <property type="match status" value="1"/>
</dbReference>
<accession>A0A3R8YKJ4</accession>
<dbReference type="InterPro" id="IPR011006">
    <property type="entry name" value="CheY-like_superfamily"/>
</dbReference>
<feature type="region of interest" description="Disordered" evidence="3">
    <location>
        <begin position="48"/>
        <end position="67"/>
    </location>
</feature>
<dbReference type="SUPFAM" id="SSF52172">
    <property type="entry name" value="CheY-like"/>
    <property type="match status" value="1"/>
</dbReference>
<dbReference type="Proteomes" id="UP000269265">
    <property type="component" value="Unassembled WGS sequence"/>
</dbReference>
<keyword evidence="1 2" id="KW-0597">Phosphoprotein</keyword>
<comment type="caution">
    <text evidence="5">The sequence shown here is derived from an EMBL/GenBank/DDBJ whole genome shotgun (WGS) entry which is preliminary data.</text>
</comment>
<dbReference type="PROSITE" id="PS50110">
    <property type="entry name" value="RESPONSE_REGULATORY"/>
    <property type="match status" value="1"/>
</dbReference>
<sequence length="197" mass="21491">MKQMLPLFATQYGRPPPSRLDMPLSLQHAMILQSAPSHLLQPHAVALPTTTKSPGAPSQTGTSAQPRRVVDRAVQVQIVEDLPRVQQLLRQLVEQPGRFEVTGIDDTEHEAFQRSQSQPPDALVVDLNLRQGSGLGLIHAVRKLYGASPTGPLVIVVTNHTMPVLEAACIKAGADHFLDKSRELPRLAALLNQAFFP</sequence>